<feature type="domain" description="HTH merR-type" evidence="9">
    <location>
        <begin position="1"/>
        <end position="62"/>
    </location>
</feature>
<keyword evidence="2 8" id="KW-0132">Cell division</keyword>
<evidence type="ECO:0000256" key="6">
    <source>
        <dbReference type="ARBA" id="ARBA00023125"/>
    </source>
</evidence>
<evidence type="ECO:0000256" key="7">
    <source>
        <dbReference type="ARBA" id="ARBA00023306"/>
    </source>
</evidence>
<evidence type="ECO:0000256" key="8">
    <source>
        <dbReference type="HAMAP-Rule" id="MF_01170"/>
    </source>
</evidence>
<feature type="DNA-binding region" description="H-T-H motif" evidence="8">
    <location>
        <begin position="3"/>
        <end position="23"/>
    </location>
</feature>
<dbReference type="GO" id="GO:0030261">
    <property type="term" value="P:chromosome condensation"/>
    <property type="evidence" value="ECO:0007669"/>
    <property type="project" value="UniProtKB-UniRule"/>
</dbReference>
<dbReference type="GO" id="GO:0006355">
    <property type="term" value="P:regulation of DNA-templated transcription"/>
    <property type="evidence" value="ECO:0007669"/>
    <property type="project" value="InterPro"/>
</dbReference>
<dbReference type="SUPFAM" id="SSF46955">
    <property type="entry name" value="Putative DNA-binding domain"/>
    <property type="match status" value="1"/>
</dbReference>
<gene>
    <name evidence="8" type="primary">racA</name>
    <name evidence="10" type="ORF">KIS1582_4796</name>
</gene>
<dbReference type="Pfam" id="PF13411">
    <property type="entry name" value="MerR_1"/>
    <property type="match status" value="1"/>
</dbReference>
<evidence type="ECO:0000256" key="1">
    <source>
        <dbReference type="ARBA" id="ARBA00022490"/>
    </source>
</evidence>
<keyword evidence="1 8" id="KW-0963">Cytoplasm</keyword>
<evidence type="ECO:0000256" key="2">
    <source>
        <dbReference type="ARBA" id="ARBA00022618"/>
    </source>
</evidence>
<dbReference type="InterPro" id="IPR009061">
    <property type="entry name" value="DNA-bd_dom_put_sf"/>
</dbReference>
<keyword evidence="3 8" id="KW-0159">Chromosome partition</keyword>
<dbReference type="GO" id="GO:0003690">
    <property type="term" value="F:double-stranded DNA binding"/>
    <property type="evidence" value="ECO:0007669"/>
    <property type="project" value="UniProtKB-UniRule"/>
</dbReference>
<dbReference type="GO" id="GO:0005737">
    <property type="term" value="C:cytoplasm"/>
    <property type="evidence" value="ECO:0007669"/>
    <property type="project" value="UniProtKB-SubCell"/>
</dbReference>
<keyword evidence="6 8" id="KW-0238">DNA-binding</keyword>
<dbReference type="AlphaFoldDB" id="A0A800MSC2"/>
<dbReference type="OrthoDB" id="2991292at2"/>
<dbReference type="GO" id="GO:0007059">
    <property type="term" value="P:chromosome segregation"/>
    <property type="evidence" value="ECO:0007669"/>
    <property type="project" value="UniProtKB-UniRule"/>
</dbReference>
<comment type="caution">
    <text evidence="10">The sequence shown here is derived from an EMBL/GenBank/DDBJ whole genome shotgun (WGS) entry which is preliminary data.</text>
</comment>
<dbReference type="HAMAP" id="MF_01170">
    <property type="entry name" value="RacA"/>
    <property type="match status" value="1"/>
</dbReference>
<dbReference type="InterPro" id="IPR023522">
    <property type="entry name" value="Chrosome_anchoring_RacA"/>
</dbReference>
<feature type="coiled-coil region" evidence="8">
    <location>
        <begin position="110"/>
        <end position="137"/>
    </location>
</feature>
<proteinExistence type="inferred from homology"/>
<comment type="similarity">
    <text evidence="8">Belongs to the RacA family.</text>
</comment>
<dbReference type="Proteomes" id="UP000465778">
    <property type="component" value="Unassembled WGS sequence"/>
</dbReference>
<dbReference type="GO" id="GO:0008356">
    <property type="term" value="P:asymmetric cell division"/>
    <property type="evidence" value="ECO:0007669"/>
    <property type="project" value="UniProtKB-UniRule"/>
</dbReference>
<sequence>MNTSAAAKLLGVSPSTIQRWVKQLELRTERNELGHYLFTEDDISLLKQVQDQLNQGIILQDVTIKGKKTRKGTVHGETAAAPAMEKIYLKISELEKRLNGKADDVVSYQLLQHRSEIEELQKENARLLKRIEVLEARTAVKNRDIPADTLLVFDQEKPRKKLKKRNIFTMLFGF</sequence>
<evidence type="ECO:0000313" key="11">
    <source>
        <dbReference type="Proteomes" id="UP000465778"/>
    </source>
</evidence>
<organism evidence="10 11">
    <name type="scientific">Cytobacillus firmus</name>
    <name type="common">Bacillus firmus</name>
    <dbReference type="NCBI Taxonomy" id="1399"/>
    <lineage>
        <taxon>Bacteria</taxon>
        <taxon>Bacillati</taxon>
        <taxon>Bacillota</taxon>
        <taxon>Bacilli</taxon>
        <taxon>Bacillales</taxon>
        <taxon>Bacillaceae</taxon>
        <taxon>Cytobacillus</taxon>
    </lineage>
</organism>
<evidence type="ECO:0000313" key="10">
    <source>
        <dbReference type="EMBL" id="KAF0821496.1"/>
    </source>
</evidence>
<name>A0A800MSC2_CYTFI</name>
<accession>A0A800MSC2</accession>
<comment type="function">
    <text evidence="8">Required for the formation of axial filaments and for anchoring the origin regions at the cell poles in sporulating cells, thus ensuring proper chromosome segregation in the prespore. Binds in a dispersed manner throughout the chromosome but preferentially to sites clustered in the origin portion of the chromosome, causing condensation of the chromosome and its remodeling into an elongated, anchored structure.</text>
</comment>
<protein>
    <recommendedName>
        <fullName evidence="8">Chromosome-anchoring protein RacA</fullName>
    </recommendedName>
</protein>
<evidence type="ECO:0000256" key="3">
    <source>
        <dbReference type="ARBA" id="ARBA00022829"/>
    </source>
</evidence>
<evidence type="ECO:0000259" key="9">
    <source>
        <dbReference type="Pfam" id="PF13411"/>
    </source>
</evidence>
<comment type="subcellular location">
    <subcellularLocation>
        <location evidence="8">Cytoplasm</location>
    </subcellularLocation>
    <text evidence="8">Localizes to cell poles and nucleoid.</text>
</comment>
<evidence type="ECO:0000256" key="4">
    <source>
        <dbReference type="ARBA" id="ARBA00022969"/>
    </source>
</evidence>
<dbReference type="InterPro" id="IPR000551">
    <property type="entry name" value="MerR-type_HTH_dom"/>
</dbReference>
<reference evidence="10 11" key="1">
    <citation type="journal article" date="2020" name="G3 (Bethesda)">
        <title>Whole Genome Sequencing and Comparative Genomics of Two Nematicidal Bacillus Strains Reveals a Wide Range of Possible Virulence Factors.</title>
        <authorList>
            <person name="Susic N."/>
            <person name="Janezic S."/>
            <person name="Rupnik M."/>
            <person name="Geric Stare B."/>
        </authorList>
    </citation>
    <scope>NUCLEOTIDE SEQUENCE [LARGE SCALE GENOMIC DNA]</scope>
    <source>
        <strain evidence="10 11">I-1582</strain>
    </source>
</reference>
<dbReference type="Gene3D" id="1.10.1660.10">
    <property type="match status" value="1"/>
</dbReference>
<dbReference type="RefSeq" id="WP_159347121.1">
    <property type="nucleotide sequence ID" value="NZ_JBALOT010000083.1"/>
</dbReference>
<dbReference type="GO" id="GO:0030435">
    <property type="term" value="P:sporulation resulting in formation of a cellular spore"/>
    <property type="evidence" value="ECO:0007669"/>
    <property type="project" value="UniProtKB-UniRule"/>
</dbReference>
<keyword evidence="5 8" id="KW-0175">Coiled coil</keyword>
<keyword evidence="4 8" id="KW-0749">Sporulation</keyword>
<dbReference type="CDD" id="cd04762">
    <property type="entry name" value="HTH_MerR-trunc"/>
    <property type="match status" value="1"/>
</dbReference>
<dbReference type="EMBL" id="VDEM01000103">
    <property type="protein sequence ID" value="KAF0821496.1"/>
    <property type="molecule type" value="Genomic_DNA"/>
</dbReference>
<evidence type="ECO:0000256" key="5">
    <source>
        <dbReference type="ARBA" id="ARBA00023054"/>
    </source>
</evidence>
<keyword evidence="7 8" id="KW-0131">Cell cycle</keyword>